<protein>
    <recommendedName>
        <fullName evidence="2">JmjC domain-containing protein</fullName>
    </recommendedName>
</protein>
<evidence type="ECO:0000313" key="3">
    <source>
        <dbReference type="EMBL" id="KZT34576.1"/>
    </source>
</evidence>
<dbReference type="SUPFAM" id="SSF51197">
    <property type="entry name" value="Clavaminate synthase-like"/>
    <property type="match status" value="1"/>
</dbReference>
<dbReference type="EMBL" id="KV428175">
    <property type="protein sequence ID" value="KZT34576.1"/>
    <property type="molecule type" value="Genomic_DNA"/>
</dbReference>
<feature type="compositionally biased region" description="Basic and acidic residues" evidence="1">
    <location>
        <begin position="439"/>
        <end position="454"/>
    </location>
</feature>
<proteinExistence type="predicted"/>
<feature type="compositionally biased region" description="Acidic residues" evidence="1">
    <location>
        <begin position="389"/>
        <end position="423"/>
    </location>
</feature>
<evidence type="ECO:0000256" key="1">
    <source>
        <dbReference type="SAM" id="MobiDB-lite"/>
    </source>
</evidence>
<feature type="region of interest" description="Disordered" evidence="1">
    <location>
        <begin position="921"/>
        <end position="944"/>
    </location>
</feature>
<evidence type="ECO:0000259" key="2">
    <source>
        <dbReference type="PROSITE" id="PS51184"/>
    </source>
</evidence>
<gene>
    <name evidence="3" type="ORF">SISSUDRAFT_1036201</name>
</gene>
<dbReference type="Proteomes" id="UP000076798">
    <property type="component" value="Unassembled WGS sequence"/>
</dbReference>
<dbReference type="Gene3D" id="2.60.120.650">
    <property type="entry name" value="Cupin"/>
    <property type="match status" value="1"/>
</dbReference>
<dbReference type="InterPro" id="IPR003347">
    <property type="entry name" value="JmjC_dom"/>
</dbReference>
<feature type="compositionally biased region" description="Polar residues" evidence="1">
    <location>
        <begin position="463"/>
        <end position="478"/>
    </location>
</feature>
<keyword evidence="4" id="KW-1185">Reference proteome</keyword>
<accession>A0A165ZRY4</accession>
<evidence type="ECO:0000313" key="4">
    <source>
        <dbReference type="Proteomes" id="UP000076798"/>
    </source>
</evidence>
<feature type="compositionally biased region" description="Pro residues" evidence="1">
    <location>
        <begin position="592"/>
        <end position="612"/>
    </location>
</feature>
<dbReference type="OrthoDB" id="3270451at2759"/>
<feature type="region of interest" description="Disordered" evidence="1">
    <location>
        <begin position="385"/>
        <end position="687"/>
    </location>
</feature>
<organism evidence="3 4">
    <name type="scientific">Sistotremastrum suecicum HHB10207 ss-3</name>
    <dbReference type="NCBI Taxonomy" id="1314776"/>
    <lineage>
        <taxon>Eukaryota</taxon>
        <taxon>Fungi</taxon>
        <taxon>Dikarya</taxon>
        <taxon>Basidiomycota</taxon>
        <taxon>Agaricomycotina</taxon>
        <taxon>Agaricomycetes</taxon>
        <taxon>Sistotremastrales</taxon>
        <taxon>Sistotremastraceae</taxon>
        <taxon>Sistotremastrum</taxon>
    </lineage>
</organism>
<dbReference type="PROSITE" id="PS51184">
    <property type="entry name" value="JMJC"/>
    <property type="match status" value="1"/>
</dbReference>
<name>A0A165ZRY4_9AGAM</name>
<sequence>MPKKTVQDRSSAVSKPPPANVLTLARRHIHPSLSKASSKVVPFFNPDAEEQANLKKIATRLKARHEEISKRALVKFAAIQYKDIGQTVTDPIRLLCLEKALYQIEEVRRAMDIPESKWDGQDVTVYVEPGVEKGWLAPVSKKRSTSAKNGSYASSQQDHWHKHLLASGIRMTASSPPPNKSSARATNTLIVDNIMDVAVGATVETEVINNVCAAALGIHWLTMKDERERLEFMRNLHAKVEKIREQNETRGAAFARWFNCQKSNGRNANSPVNLLRPALLSLAYGPSILLKGETIMNSRDSLQSAIADMIVPERQAPPMQLRLDRRMWRGIFDLIDTERNFYVAWNHVRAFATQIPANIAALPEAQSAKIIYIVEPLLLTAPTAKPLDVDEPVEEEEDEDGEDDTEQDKDDQDDREQDHEEPEDGGKDSEDQEDEDEENRDKDGDKEQEGKEGDVAEEDEQRFSISDQSHSHGSNQLPTLMHEATVSGNIRPESPSDLINRLLDSDLPDNNFTRASTPLSPPPPSPPRSLSDAPGSTITFDEDVPMTDEHGEPDHLTPANSRASLPPHVHMPRRTPLPLRFEGESSDEPLRTPTPPSALPRPPSPKSSPPQKTPRAPAAHLNIRPGSVPQHTPEPKAANKRALVDAPEPAAKRQTRARSSASPDTPQAGPTPPVDETKPPKPPPQYRLKLLEPHEPTLAIDGVEVSKIPASQTAVKTETIQIPFVQFTASGEVMRSGTDADVYERKLNFGYRPHGLRRSANKMVGPFFSCSTTSCADEAVVKLTDKKWADAILSRTLDKVRPEINDGKPPASRSFLPVTPAEWDELKASGEAGQLLHDRCVVILGGASFQGCEGLELQGVPPRTSVPVGNTEMSFEDWKASQQMILERGQKIRTRLAESKETDLKSLFKCLNLDDTTHRVVQDSTARESKSAPDEEHSNMHRYEPLRSLSNKRKFLNFLSLQGHHRPDLAEIREFLDTPIAAKENFTFHSTELGAASWVIAANNGVVTIIHCDANGAATWIEVLAGIKAWAVQTGSPHRHQDKRADDDPNLAGWETFILFPGDKLFMPPGTAHAVLTLETSVCQGAYVFPNVSYDLTLDAMIEEHWSGIFLTNTTELALTANFFRLWMYYAKHWKQSRNLTKWPAHVPSEPSFVALYLIITNMEKLTPQMPVDYEDPPLLPTHYKLDRDSTILAANQFMTRIQANKNAYANKKFLEEYHRVKDGYAKRLEDEVTPSVQPLPLWDLVDRQVAMNEGRVFFPTAAAKAEYEAECDSYNAHIAAMKLR</sequence>
<feature type="domain" description="JmjC" evidence="2">
    <location>
        <begin position="967"/>
        <end position="1105"/>
    </location>
</feature>
<reference evidence="3 4" key="1">
    <citation type="journal article" date="2016" name="Mol. Biol. Evol.">
        <title>Comparative Genomics of Early-Diverging Mushroom-Forming Fungi Provides Insights into the Origins of Lignocellulose Decay Capabilities.</title>
        <authorList>
            <person name="Nagy L.G."/>
            <person name="Riley R."/>
            <person name="Tritt A."/>
            <person name="Adam C."/>
            <person name="Daum C."/>
            <person name="Floudas D."/>
            <person name="Sun H."/>
            <person name="Yadav J.S."/>
            <person name="Pangilinan J."/>
            <person name="Larsson K.H."/>
            <person name="Matsuura K."/>
            <person name="Barry K."/>
            <person name="Labutti K."/>
            <person name="Kuo R."/>
            <person name="Ohm R.A."/>
            <person name="Bhattacharya S.S."/>
            <person name="Shirouzu T."/>
            <person name="Yoshinaga Y."/>
            <person name="Martin F.M."/>
            <person name="Grigoriev I.V."/>
            <person name="Hibbett D.S."/>
        </authorList>
    </citation>
    <scope>NUCLEOTIDE SEQUENCE [LARGE SCALE GENOMIC DNA]</scope>
    <source>
        <strain evidence="3 4">HHB10207 ss-3</strain>
    </source>
</reference>